<name>A0ACB9T9Q2_HOLOL</name>
<comment type="caution">
    <text evidence="1">The sequence shown here is derived from an EMBL/GenBank/DDBJ whole genome shotgun (WGS) entry which is preliminary data.</text>
</comment>
<keyword evidence="1" id="KW-0648">Protein biosynthesis</keyword>
<dbReference type="Proteomes" id="UP001056778">
    <property type="component" value="Chromosome 4"/>
</dbReference>
<keyword evidence="1" id="KW-0396">Initiation factor</keyword>
<gene>
    <name evidence="1" type="ORF">MML48_4g00019353</name>
</gene>
<evidence type="ECO:0000313" key="1">
    <source>
        <dbReference type="EMBL" id="KAI4463526.1"/>
    </source>
</evidence>
<protein>
    <submittedName>
        <fullName evidence="1">Eukaryotic translation initiation factor 2c</fullName>
    </submittedName>
</protein>
<keyword evidence="2" id="KW-1185">Reference proteome</keyword>
<accession>A0ACB9T9Q2</accession>
<reference evidence="1" key="1">
    <citation type="submission" date="2022-04" db="EMBL/GenBank/DDBJ databases">
        <title>Chromosome-scale genome assembly of Holotrichia oblita Faldermann.</title>
        <authorList>
            <person name="Rongchong L."/>
        </authorList>
    </citation>
    <scope>NUCLEOTIDE SEQUENCE</scope>
    <source>
        <strain evidence="1">81SQS9</strain>
    </source>
</reference>
<evidence type="ECO:0000313" key="2">
    <source>
        <dbReference type="Proteomes" id="UP001056778"/>
    </source>
</evidence>
<sequence length="861" mass="97686">MNLSLCYRDMADRPPPKGRAALLEAFKSRLTKPGDDKQSSQQEEAPKPRGRAALISRMKELKIGSSVGPSSECMPSALPSRVEQPVKVEQPTPRESESKPELPVCSFKGTSGSTIHVTANYIRLSIEKNKGVFEYDIRFTPDIDAKTLRYKILNSQMEQMGGVRIFDGGSVLYLPIQLPEVKTVFKCKHPLQETDVEMSITFKKAKRLGECVHLFNVLFKRVMHTLEYSRVGKNYFDGSNATLVPQHRLEVLPGYAIAVDEYEGGLMLCLDAQHRVLRTDTALQLMNDIIRRTPERFKDEASKQLIGSIVLTKYNNKTYIIDDILWENSPLDTFKTHTGNDISYIEYYKNNYGLRIDDHKQPLLLHLQKVHKSKSADMEERHICLIPELCNLTGLTDAMRSDFRVMKDVAQFTRITPAQRLHALKKYVANVESCDKARKILLDWGMHIENATIDLNARILTPEIIIFGNGVRHQTDSKTDWTGQLSRNSVLGPVDLYAWTIVYAEKDSRVAHEFAENMTRLGKSLGMEIKKPRMHALSNDKTNSYVNACSTIISDSLQIVVFIFPTIRQDLYSAVKKIVCVHSPIPSQCIISKTLNNQKRIRAVTLKIALQIVCKLGGALWTLQIPCKSWMVIGIDVYHSATGGKQSVCAFVANLNDTYSRWISMVTLQDREISNYLKICFVKALEKYREKYGSFPDKVIVFRDGVGEGQLSHCKDLEVPQFEETLRQFELDTKLCFVVVQKRINTRIFAHGQQGPVNPVPGTIVDDTITRRHLFDFYLIPQSVGQGTVTPTHYIVVTNTAGIKPDHLQKLAYKLCHLYYNWSGTIRVPAPCQYAHKLAYLVGQHIGKVPSETLNTYLFYL</sequence>
<dbReference type="EMBL" id="CM043018">
    <property type="protein sequence ID" value="KAI4463526.1"/>
    <property type="molecule type" value="Genomic_DNA"/>
</dbReference>
<organism evidence="1 2">
    <name type="scientific">Holotrichia oblita</name>
    <name type="common">Chafer beetle</name>
    <dbReference type="NCBI Taxonomy" id="644536"/>
    <lineage>
        <taxon>Eukaryota</taxon>
        <taxon>Metazoa</taxon>
        <taxon>Ecdysozoa</taxon>
        <taxon>Arthropoda</taxon>
        <taxon>Hexapoda</taxon>
        <taxon>Insecta</taxon>
        <taxon>Pterygota</taxon>
        <taxon>Neoptera</taxon>
        <taxon>Endopterygota</taxon>
        <taxon>Coleoptera</taxon>
        <taxon>Polyphaga</taxon>
        <taxon>Scarabaeiformia</taxon>
        <taxon>Scarabaeidae</taxon>
        <taxon>Melolonthinae</taxon>
        <taxon>Holotrichia</taxon>
    </lineage>
</organism>
<proteinExistence type="predicted"/>